<feature type="transmembrane region" description="Helical" evidence="1">
    <location>
        <begin position="288"/>
        <end position="308"/>
    </location>
</feature>
<comment type="caution">
    <text evidence="2">The sequence shown here is derived from an EMBL/GenBank/DDBJ whole genome shotgun (WGS) entry which is preliminary data.</text>
</comment>
<feature type="transmembrane region" description="Helical" evidence="1">
    <location>
        <begin position="188"/>
        <end position="206"/>
    </location>
</feature>
<sequence>MWHPPLPLSNASFTLDVSGIAGFFGGEEAISAMASVHIYKGRKTLGLYNSPGSYTVAKKYGQLARSRIWDGLYPGVNVEPAVMLELDGTNGPKYHGVVSGTVIDNTGHVGHLLETYCSNRLADLRPVEVTGRQARFEEAIIVHLERPAVDPPELTLPSPYTPLMAFAVISSNFATCITAAIYGEWLAFAMILLGIICNGWACWVIGSGELAYERPKSAESSPPGDGFMLTEGRVIILKGRENAINSITRGKFLLRYKSAQKYHDIGISALALTAQFLLQLFLIPQANLFGQILFLTSLAVSYAYNAFLSSIDKEKSQQDILLRQLEALRPQKFKFTNRTAMGIFTLLAAFPKDILKNGSANERDLRMDVALRTLLPNETPVWDAWGRIVFRELRRLFHEQQIPNTEKLQAEEDDIFSASKQDDDGLDEKEKELLNTLLQDARDGHGVTVKSRQSLRSPCVRGSAECDLRD</sequence>
<accession>A0ABR3J593</accession>
<keyword evidence="3" id="KW-1185">Reference proteome</keyword>
<protein>
    <submittedName>
        <fullName evidence="2">Uncharacterized protein</fullName>
    </submittedName>
</protein>
<organism evidence="2 3">
    <name type="scientific">Hohenbuehelia grisea</name>
    <dbReference type="NCBI Taxonomy" id="104357"/>
    <lineage>
        <taxon>Eukaryota</taxon>
        <taxon>Fungi</taxon>
        <taxon>Dikarya</taxon>
        <taxon>Basidiomycota</taxon>
        <taxon>Agaricomycotina</taxon>
        <taxon>Agaricomycetes</taxon>
        <taxon>Agaricomycetidae</taxon>
        <taxon>Agaricales</taxon>
        <taxon>Pleurotineae</taxon>
        <taxon>Pleurotaceae</taxon>
        <taxon>Hohenbuehelia</taxon>
    </lineage>
</organism>
<proteinExistence type="predicted"/>
<dbReference type="Proteomes" id="UP001556367">
    <property type="component" value="Unassembled WGS sequence"/>
</dbReference>
<evidence type="ECO:0000313" key="3">
    <source>
        <dbReference type="Proteomes" id="UP001556367"/>
    </source>
</evidence>
<keyword evidence="1" id="KW-1133">Transmembrane helix</keyword>
<evidence type="ECO:0000256" key="1">
    <source>
        <dbReference type="SAM" id="Phobius"/>
    </source>
</evidence>
<name>A0ABR3J593_9AGAR</name>
<feature type="transmembrane region" description="Helical" evidence="1">
    <location>
        <begin position="265"/>
        <end position="282"/>
    </location>
</feature>
<dbReference type="EMBL" id="JASNQZ010000011">
    <property type="protein sequence ID" value="KAL0950672.1"/>
    <property type="molecule type" value="Genomic_DNA"/>
</dbReference>
<reference evidence="3" key="1">
    <citation type="submission" date="2024-06" db="EMBL/GenBank/DDBJ databases">
        <title>Multi-omics analyses provide insights into the biosynthesis of the anticancer antibiotic pleurotin in Hohenbuehelia grisea.</title>
        <authorList>
            <person name="Weaver J.A."/>
            <person name="Alberti F."/>
        </authorList>
    </citation>
    <scope>NUCLEOTIDE SEQUENCE [LARGE SCALE GENOMIC DNA]</scope>
    <source>
        <strain evidence="3">T-177</strain>
    </source>
</reference>
<gene>
    <name evidence="2" type="ORF">HGRIS_007457</name>
</gene>
<keyword evidence="1" id="KW-0472">Membrane</keyword>
<keyword evidence="1" id="KW-0812">Transmembrane</keyword>
<evidence type="ECO:0000313" key="2">
    <source>
        <dbReference type="EMBL" id="KAL0950672.1"/>
    </source>
</evidence>